<dbReference type="AlphaFoldDB" id="A0A9R0K560"/>
<dbReference type="GeneID" id="110798106"/>
<gene>
    <name evidence="3" type="primary">LOC110798106</name>
</gene>
<accession>A0A9R0K560</accession>
<name>A0A9R0K560_SPIOL</name>
<dbReference type="GO" id="GO:0010115">
    <property type="term" value="P:regulation of abscisic acid biosynthetic process"/>
    <property type="evidence" value="ECO:0007669"/>
    <property type="project" value="InterPro"/>
</dbReference>
<dbReference type="Proteomes" id="UP000813463">
    <property type="component" value="Chromosome 2"/>
</dbReference>
<feature type="compositionally biased region" description="Basic and acidic residues" evidence="1">
    <location>
        <begin position="113"/>
        <end position="133"/>
    </location>
</feature>
<evidence type="ECO:0000313" key="3">
    <source>
        <dbReference type="RefSeq" id="XP_021858941.1"/>
    </source>
</evidence>
<dbReference type="OrthoDB" id="695806at2759"/>
<dbReference type="SMR" id="A0A9R0K560"/>
<dbReference type="PANTHER" id="PTHR35098:SF11">
    <property type="entry name" value="NODULIN-RELATED PROTEIN 1-LIKE"/>
    <property type="match status" value="1"/>
</dbReference>
<evidence type="ECO:0000313" key="2">
    <source>
        <dbReference type="Proteomes" id="UP000813463"/>
    </source>
</evidence>
<dbReference type="GO" id="GO:0009408">
    <property type="term" value="P:response to heat"/>
    <property type="evidence" value="ECO:0007669"/>
    <property type="project" value="InterPro"/>
</dbReference>
<dbReference type="PANTHER" id="PTHR35098">
    <property type="entry name" value="EXPRESSED PROTEIN"/>
    <property type="match status" value="1"/>
</dbReference>
<feature type="compositionally biased region" description="Basic and acidic residues" evidence="1">
    <location>
        <begin position="1"/>
        <end position="18"/>
    </location>
</feature>
<sequence length="149" mass="15555">MEGEIPKSHSEATTEETPKILSEATTEETPAKSGHAYGEPTSTSDLVASAKTVAEAAQLACSNQSDKIDKAKVSEAAEDVLEAAKKYGNLDEKSGVGQYVGKAEGYLHNLHASSDHPVEGGEKKPEADEKKESGGGAAGLMDMAKGFFK</sequence>
<feature type="region of interest" description="Disordered" evidence="1">
    <location>
        <begin position="1"/>
        <end position="44"/>
    </location>
</feature>
<dbReference type="InterPro" id="IPR040294">
    <property type="entry name" value="Nodulin-rel_1/2"/>
</dbReference>
<organism evidence="2 3">
    <name type="scientific">Spinacia oleracea</name>
    <name type="common">Spinach</name>
    <dbReference type="NCBI Taxonomy" id="3562"/>
    <lineage>
        <taxon>Eukaryota</taxon>
        <taxon>Viridiplantae</taxon>
        <taxon>Streptophyta</taxon>
        <taxon>Embryophyta</taxon>
        <taxon>Tracheophyta</taxon>
        <taxon>Spermatophyta</taxon>
        <taxon>Magnoliopsida</taxon>
        <taxon>eudicotyledons</taxon>
        <taxon>Gunneridae</taxon>
        <taxon>Pentapetalae</taxon>
        <taxon>Caryophyllales</taxon>
        <taxon>Chenopodiaceae</taxon>
        <taxon>Chenopodioideae</taxon>
        <taxon>Anserineae</taxon>
        <taxon>Spinacia</taxon>
    </lineage>
</organism>
<dbReference type="KEGG" id="soe:110798106"/>
<reference evidence="3" key="2">
    <citation type="submission" date="2025-08" db="UniProtKB">
        <authorList>
            <consortium name="RefSeq"/>
        </authorList>
    </citation>
    <scope>IDENTIFICATION</scope>
    <source>
        <tissue evidence="3">Leaf</tissue>
    </source>
</reference>
<reference evidence="2" key="1">
    <citation type="journal article" date="2021" name="Nat. Commun.">
        <title>Genomic analyses provide insights into spinach domestication and the genetic basis of agronomic traits.</title>
        <authorList>
            <person name="Cai X."/>
            <person name="Sun X."/>
            <person name="Xu C."/>
            <person name="Sun H."/>
            <person name="Wang X."/>
            <person name="Ge C."/>
            <person name="Zhang Z."/>
            <person name="Wang Q."/>
            <person name="Fei Z."/>
            <person name="Jiao C."/>
            <person name="Wang Q."/>
        </authorList>
    </citation>
    <scope>NUCLEOTIDE SEQUENCE [LARGE SCALE GENOMIC DNA]</scope>
    <source>
        <strain evidence="2">cv. Varoflay</strain>
    </source>
</reference>
<dbReference type="RefSeq" id="XP_021858941.1">
    <property type="nucleotide sequence ID" value="XM_022003249.2"/>
</dbReference>
<protein>
    <submittedName>
        <fullName evidence="3">Nodulin-related protein 1</fullName>
    </submittedName>
</protein>
<evidence type="ECO:0000256" key="1">
    <source>
        <dbReference type="SAM" id="MobiDB-lite"/>
    </source>
</evidence>
<proteinExistence type="predicted"/>
<keyword evidence="2" id="KW-1185">Reference proteome</keyword>
<feature type="region of interest" description="Disordered" evidence="1">
    <location>
        <begin position="111"/>
        <end position="149"/>
    </location>
</feature>